<evidence type="ECO:0000313" key="2">
    <source>
        <dbReference type="EMBL" id="GAD67138.1"/>
    </source>
</evidence>
<dbReference type="STRING" id="1219065.VPR01S_06_01560"/>
<keyword evidence="1" id="KW-0732">Signal</keyword>
<name>U3BKI5_VIBPR</name>
<dbReference type="AlphaFoldDB" id="U3BKI5"/>
<dbReference type="RefSeq" id="WP_021705113.1">
    <property type="nucleotide sequence ID" value="NZ_BATJ01000006.1"/>
</dbReference>
<keyword evidence="3" id="KW-1185">Reference proteome</keyword>
<dbReference type="EMBL" id="BATJ01000006">
    <property type="protein sequence ID" value="GAD67138.1"/>
    <property type="molecule type" value="Genomic_DNA"/>
</dbReference>
<dbReference type="eggNOG" id="ENOG5031PVI">
    <property type="taxonomic scope" value="Bacteria"/>
</dbReference>
<evidence type="ECO:0000313" key="3">
    <source>
        <dbReference type="Proteomes" id="UP000016570"/>
    </source>
</evidence>
<accession>U3BKI5</accession>
<feature type="chain" id="PRO_5004640491" description="Outer membrane protein beta-barrel domain-containing protein" evidence="1">
    <location>
        <begin position="24"/>
        <end position="222"/>
    </location>
</feature>
<proteinExistence type="predicted"/>
<evidence type="ECO:0008006" key="4">
    <source>
        <dbReference type="Google" id="ProtNLM"/>
    </source>
</evidence>
<organism evidence="2 3">
    <name type="scientific">Vibrio proteolyticus NBRC 13287</name>
    <dbReference type="NCBI Taxonomy" id="1219065"/>
    <lineage>
        <taxon>Bacteria</taxon>
        <taxon>Pseudomonadati</taxon>
        <taxon>Pseudomonadota</taxon>
        <taxon>Gammaproteobacteria</taxon>
        <taxon>Vibrionales</taxon>
        <taxon>Vibrionaceae</taxon>
        <taxon>Vibrio</taxon>
    </lineage>
</organism>
<reference evidence="2 3" key="1">
    <citation type="submission" date="2013-09" db="EMBL/GenBank/DDBJ databases">
        <title>Whole genome shotgun sequence of Vibrio proteolyticus NBRC 13287.</title>
        <authorList>
            <person name="Isaki S."/>
            <person name="Hosoyama A."/>
            <person name="Numata M."/>
            <person name="Hashimoto M."/>
            <person name="Hosoyama Y."/>
            <person name="Tsuchikane K."/>
            <person name="Noguchi M."/>
            <person name="Hirakata S."/>
            <person name="Ichikawa N."/>
            <person name="Ohji S."/>
            <person name="Yamazoe A."/>
            <person name="Fujita N."/>
        </authorList>
    </citation>
    <scope>NUCLEOTIDE SEQUENCE [LARGE SCALE GENOMIC DNA]</scope>
    <source>
        <strain evidence="2 3">NBRC 13287</strain>
    </source>
</reference>
<dbReference type="Proteomes" id="UP000016570">
    <property type="component" value="Unassembled WGS sequence"/>
</dbReference>
<comment type="caution">
    <text evidence="2">The sequence shown here is derived from an EMBL/GenBank/DDBJ whole genome shotgun (WGS) entry which is preliminary data.</text>
</comment>
<feature type="signal peptide" evidence="1">
    <location>
        <begin position="1"/>
        <end position="23"/>
    </location>
</feature>
<protein>
    <recommendedName>
        <fullName evidence="4">Outer membrane protein beta-barrel domain-containing protein</fullName>
    </recommendedName>
</protein>
<evidence type="ECO:0000256" key="1">
    <source>
        <dbReference type="SAM" id="SignalP"/>
    </source>
</evidence>
<gene>
    <name evidence="2" type="ORF">VPR01S_06_01560</name>
</gene>
<sequence length="222" mass="25383">MKRHNLSAAIWLAVSLGSFQAHSASEPLEIGITYQWQGGETEWLPYFDIEKVTDYGLLYAQATEFGVAFPLWSPLFTSVAVSPMFAEQHVISGGRHQRNETLSAGVVWRLGVTLNDGGYLSTGILYDVSETQDPEWFIDNSVPMLPDTSLNTWLRYKSERVYDKDQHIRKRQPGIREMGISIEQQFTVTERWNAYVEFGAVYEGFEYHTTEGMLKLTLTHQF</sequence>